<dbReference type="RefSeq" id="WP_052517519.1">
    <property type="nucleotide sequence ID" value="NZ_JPMI01000004.1"/>
</dbReference>
<feature type="region of interest" description="Disordered" evidence="1">
    <location>
        <begin position="1"/>
        <end position="51"/>
    </location>
</feature>
<feature type="compositionally biased region" description="Polar residues" evidence="1">
    <location>
        <begin position="10"/>
        <end position="29"/>
    </location>
</feature>
<gene>
    <name evidence="2" type="ORF">Q664_01065</name>
</gene>
<name>A0A084T254_9BACT</name>
<organism evidence="2 3">
    <name type="scientific">Archangium violaceum Cb vi76</name>
    <dbReference type="NCBI Taxonomy" id="1406225"/>
    <lineage>
        <taxon>Bacteria</taxon>
        <taxon>Pseudomonadati</taxon>
        <taxon>Myxococcota</taxon>
        <taxon>Myxococcia</taxon>
        <taxon>Myxococcales</taxon>
        <taxon>Cystobacterineae</taxon>
        <taxon>Archangiaceae</taxon>
        <taxon>Archangium</taxon>
    </lineage>
</organism>
<dbReference type="Proteomes" id="UP000028547">
    <property type="component" value="Unassembled WGS sequence"/>
</dbReference>
<feature type="compositionally biased region" description="Low complexity" evidence="1">
    <location>
        <begin position="30"/>
        <end position="51"/>
    </location>
</feature>
<comment type="caution">
    <text evidence="2">The sequence shown here is derived from an EMBL/GenBank/DDBJ whole genome shotgun (WGS) entry which is preliminary data.</text>
</comment>
<accession>A0A084T254</accession>
<reference evidence="2 3" key="1">
    <citation type="submission" date="2014-07" db="EMBL/GenBank/DDBJ databases">
        <title>Draft Genome Sequence of Gephyronic Acid Producer, Cystobacter violaceus Strain Cb vi76.</title>
        <authorList>
            <person name="Stevens D.C."/>
            <person name="Young J."/>
            <person name="Carmichael R."/>
            <person name="Tan J."/>
            <person name="Taylor R.E."/>
        </authorList>
    </citation>
    <scope>NUCLEOTIDE SEQUENCE [LARGE SCALE GENOMIC DNA]</scope>
    <source>
        <strain evidence="2 3">Cb vi76</strain>
    </source>
</reference>
<protein>
    <submittedName>
        <fullName evidence="2">Uncharacterized protein</fullName>
    </submittedName>
</protein>
<evidence type="ECO:0000313" key="2">
    <source>
        <dbReference type="EMBL" id="KFA94789.1"/>
    </source>
</evidence>
<evidence type="ECO:0000313" key="3">
    <source>
        <dbReference type="Proteomes" id="UP000028547"/>
    </source>
</evidence>
<dbReference type="EMBL" id="JPMI01000004">
    <property type="protein sequence ID" value="KFA94789.1"/>
    <property type="molecule type" value="Genomic_DNA"/>
</dbReference>
<sequence length="247" mass="27846">MRIQRPGLSPTRTQAAQTEPTVVQKNTVRSPATASPAAPARPSDAFETTTRATARALTPGRTNAARNLPAEIPTGTRDYYKKRYDDFVRRNPGMKPPDYYLEYGQKYCDRFSKLGPKDLTPQGLEWRDRCLKALQEAIETRRMEDPVGFAQLERDPEAFKKFAYDSHPDAYVQSGLYNLPAQDLMKIGTTPDLKDLFTQDGVRQIFVALGKMDVGDAANVVKESAKEAWKDVKSTFSDLIKRPKLPW</sequence>
<evidence type="ECO:0000256" key="1">
    <source>
        <dbReference type="SAM" id="MobiDB-lite"/>
    </source>
</evidence>
<dbReference type="AlphaFoldDB" id="A0A084T254"/>
<proteinExistence type="predicted"/>